<name>A0A2N5TLL1_9BASI</name>
<gene>
    <name evidence="2" type="ORF">PCANC_26484</name>
</gene>
<reference evidence="2 3" key="1">
    <citation type="submission" date="2017-11" db="EMBL/GenBank/DDBJ databases">
        <title>De novo assembly and phasing of dikaryotic genomes from two isolates of Puccinia coronata f. sp. avenae, the causal agent of oat crown rust.</title>
        <authorList>
            <person name="Miller M.E."/>
            <person name="Zhang Y."/>
            <person name="Omidvar V."/>
            <person name="Sperschneider J."/>
            <person name="Schwessinger B."/>
            <person name="Raley C."/>
            <person name="Palmer J.M."/>
            <person name="Garnica D."/>
            <person name="Upadhyaya N."/>
            <person name="Rathjen J."/>
            <person name="Taylor J.M."/>
            <person name="Park R.F."/>
            <person name="Dodds P.N."/>
            <person name="Hirsch C.D."/>
            <person name="Kianian S.F."/>
            <person name="Figueroa M."/>
        </authorList>
    </citation>
    <scope>NUCLEOTIDE SEQUENCE [LARGE SCALE GENOMIC DNA]</scope>
    <source>
        <strain evidence="2">12NC29</strain>
    </source>
</reference>
<dbReference type="EMBL" id="PGCJ01000553">
    <property type="protein sequence ID" value="PLW26278.1"/>
    <property type="molecule type" value="Genomic_DNA"/>
</dbReference>
<evidence type="ECO:0000313" key="3">
    <source>
        <dbReference type="Proteomes" id="UP000235388"/>
    </source>
</evidence>
<protein>
    <submittedName>
        <fullName evidence="2">Uncharacterized protein</fullName>
    </submittedName>
</protein>
<organism evidence="2 3">
    <name type="scientific">Puccinia coronata f. sp. avenae</name>
    <dbReference type="NCBI Taxonomy" id="200324"/>
    <lineage>
        <taxon>Eukaryota</taxon>
        <taxon>Fungi</taxon>
        <taxon>Dikarya</taxon>
        <taxon>Basidiomycota</taxon>
        <taxon>Pucciniomycotina</taxon>
        <taxon>Pucciniomycetes</taxon>
        <taxon>Pucciniales</taxon>
        <taxon>Pucciniaceae</taxon>
        <taxon>Puccinia</taxon>
    </lineage>
</organism>
<keyword evidence="3" id="KW-1185">Reference proteome</keyword>
<sequence length="96" mass="10417">MSTHPSARQTDAVASTSGRPAPFPVMRSNTQGPDKNVDPLSFVSAPGSDSTTPMRQYSYPFVSPSVLKRTLPASFMRDKRTGHSAYLLIWDGASQD</sequence>
<comment type="caution">
    <text evidence="2">The sequence shown here is derived from an EMBL/GenBank/DDBJ whole genome shotgun (WGS) entry which is preliminary data.</text>
</comment>
<accession>A0A2N5TLL1</accession>
<proteinExistence type="predicted"/>
<evidence type="ECO:0000313" key="2">
    <source>
        <dbReference type="EMBL" id="PLW26278.1"/>
    </source>
</evidence>
<feature type="region of interest" description="Disordered" evidence="1">
    <location>
        <begin position="1"/>
        <end position="56"/>
    </location>
</feature>
<evidence type="ECO:0000256" key="1">
    <source>
        <dbReference type="SAM" id="MobiDB-lite"/>
    </source>
</evidence>
<feature type="compositionally biased region" description="Polar residues" evidence="1">
    <location>
        <begin position="1"/>
        <end position="18"/>
    </location>
</feature>
<dbReference type="AlphaFoldDB" id="A0A2N5TLL1"/>
<dbReference type="Proteomes" id="UP000235388">
    <property type="component" value="Unassembled WGS sequence"/>
</dbReference>